<dbReference type="Gene3D" id="1.25.40.10">
    <property type="entry name" value="Tetratricopeptide repeat domain"/>
    <property type="match status" value="1"/>
</dbReference>
<feature type="signal peptide" evidence="2">
    <location>
        <begin position="1"/>
        <end position="19"/>
    </location>
</feature>
<organism evidence="3 4">
    <name type="scientific">Acinetobacter radioresistens</name>
    <dbReference type="NCBI Taxonomy" id="40216"/>
    <lineage>
        <taxon>Bacteria</taxon>
        <taxon>Pseudomonadati</taxon>
        <taxon>Pseudomonadota</taxon>
        <taxon>Gammaproteobacteria</taxon>
        <taxon>Moraxellales</taxon>
        <taxon>Moraxellaceae</taxon>
        <taxon>Acinetobacter</taxon>
    </lineage>
</organism>
<evidence type="ECO:0000313" key="4">
    <source>
        <dbReference type="Proteomes" id="UP000262257"/>
    </source>
</evidence>
<dbReference type="SUPFAM" id="SSF48452">
    <property type="entry name" value="TPR-like"/>
    <property type="match status" value="1"/>
</dbReference>
<dbReference type="EMBL" id="DPXL01000143">
    <property type="protein sequence ID" value="HCM31983.1"/>
    <property type="molecule type" value="Genomic_DNA"/>
</dbReference>
<feature type="repeat" description="TPR" evidence="1">
    <location>
        <begin position="62"/>
        <end position="95"/>
    </location>
</feature>
<keyword evidence="1" id="KW-0802">TPR repeat</keyword>
<sequence length="392" mass="44863">MKKIYLTIFGFVISLGVQAQNGPMDTADVYPLWEQYYQVESQDTNKADSLLNQIALKTPNDPKVWKTWAYLALRQNDNNKALEYINRSLALDSSDDQLLMQKAYLLNVANRNDEALVIFKQLQSSSNQEIASQSKQAVQNLSGTGNTSAKKTFADVYFSPSYEGRYDTTILPLKIRYGRYFDENNQGQIYGFASVNRDTRSTGGARPEIIDQNAAIVGLGVNYRPWKWPVYLYLEAGGSYDLIDLNRKKFRESINGGLTGYQEWYWGMDQASHMPAQQSNQYFAELYGNAAAYSREDYNLISDLRLRTGWNFNYNDWDNIQAYVKLHTINDSEQEYYNNIAEIGPGIAWQPAGLPLKLRIEQMYGKYVNGTPASVDSSFDNTRVELTFYRSF</sequence>
<feature type="chain" id="PRO_5017753890" evidence="2">
    <location>
        <begin position="20"/>
        <end position="392"/>
    </location>
</feature>
<dbReference type="Proteomes" id="UP000262257">
    <property type="component" value="Unassembled WGS sequence"/>
</dbReference>
<dbReference type="PROSITE" id="PS50005">
    <property type="entry name" value="TPR"/>
    <property type="match status" value="1"/>
</dbReference>
<comment type="caution">
    <text evidence="3">The sequence shown here is derived from an EMBL/GenBank/DDBJ whole genome shotgun (WGS) entry which is preliminary data.</text>
</comment>
<protein>
    <submittedName>
        <fullName evidence="3">Uncharacterized protein</fullName>
    </submittedName>
</protein>
<evidence type="ECO:0000256" key="2">
    <source>
        <dbReference type="SAM" id="SignalP"/>
    </source>
</evidence>
<gene>
    <name evidence="3" type="ORF">DIC32_11170</name>
</gene>
<proteinExistence type="predicted"/>
<evidence type="ECO:0000256" key="1">
    <source>
        <dbReference type="PROSITE-ProRule" id="PRU00339"/>
    </source>
</evidence>
<name>A0A3D3G1S4_ACIRA</name>
<dbReference type="AlphaFoldDB" id="A0A3D3G1S4"/>
<evidence type="ECO:0000313" key="3">
    <source>
        <dbReference type="EMBL" id="HCM31983.1"/>
    </source>
</evidence>
<accession>A0A3D3G1S4</accession>
<dbReference type="InterPro" id="IPR011990">
    <property type="entry name" value="TPR-like_helical_dom_sf"/>
</dbReference>
<keyword evidence="2" id="KW-0732">Signal</keyword>
<reference evidence="3 4" key="1">
    <citation type="journal article" date="2018" name="Nat. Biotechnol.">
        <title>A standardized bacterial taxonomy based on genome phylogeny substantially revises the tree of life.</title>
        <authorList>
            <person name="Parks D.H."/>
            <person name="Chuvochina M."/>
            <person name="Waite D.W."/>
            <person name="Rinke C."/>
            <person name="Skarshewski A."/>
            <person name="Chaumeil P.A."/>
            <person name="Hugenholtz P."/>
        </authorList>
    </citation>
    <scope>NUCLEOTIDE SEQUENCE [LARGE SCALE GENOMIC DNA]</scope>
    <source>
        <strain evidence="3">UBA10045</strain>
    </source>
</reference>
<dbReference type="InterPro" id="IPR019734">
    <property type="entry name" value="TPR_rpt"/>
</dbReference>